<dbReference type="eggNOG" id="KOG3066">
    <property type="taxonomic scope" value="Eukaryota"/>
</dbReference>
<dbReference type="Gramene" id="OPUNC02G09270.1">
    <property type="protein sequence ID" value="OPUNC02G09270.1"/>
    <property type="gene ID" value="OPUNC02G09270"/>
</dbReference>
<dbReference type="STRING" id="4537.A0A0E0JXW7"/>
<keyword evidence="2" id="KW-1185">Reference proteome</keyword>
<evidence type="ECO:0000313" key="1">
    <source>
        <dbReference type="EnsemblPlants" id="OPUNC02G09270.1"/>
    </source>
</evidence>
<dbReference type="AlphaFoldDB" id="A0A0E0JXW7"/>
<evidence type="ECO:0000313" key="2">
    <source>
        <dbReference type="Proteomes" id="UP000026962"/>
    </source>
</evidence>
<proteinExistence type="predicted"/>
<organism evidence="1">
    <name type="scientific">Oryza punctata</name>
    <name type="common">Red rice</name>
    <dbReference type="NCBI Taxonomy" id="4537"/>
    <lineage>
        <taxon>Eukaryota</taxon>
        <taxon>Viridiplantae</taxon>
        <taxon>Streptophyta</taxon>
        <taxon>Embryophyta</taxon>
        <taxon>Tracheophyta</taxon>
        <taxon>Spermatophyta</taxon>
        <taxon>Magnoliopsida</taxon>
        <taxon>Liliopsida</taxon>
        <taxon>Poales</taxon>
        <taxon>Poaceae</taxon>
        <taxon>BOP clade</taxon>
        <taxon>Oryzoideae</taxon>
        <taxon>Oryzeae</taxon>
        <taxon>Oryzinae</taxon>
        <taxon>Oryza</taxon>
    </lineage>
</organism>
<reference evidence="1" key="1">
    <citation type="submission" date="2015-04" db="UniProtKB">
        <authorList>
            <consortium name="EnsemblPlants"/>
        </authorList>
    </citation>
    <scope>IDENTIFICATION</scope>
</reference>
<dbReference type="SUPFAM" id="SSF74784">
    <property type="entry name" value="Translin"/>
    <property type="match status" value="1"/>
</dbReference>
<dbReference type="Proteomes" id="UP000026962">
    <property type="component" value="Chromosome 2"/>
</dbReference>
<sequence>MAAWVLETGACDLVPLCMPGARRNPQNDKKERISKNKEEVLSKAENDLAVVVNCQQHWKVSKELPGPTSGSSEGPLPSVLVSMVFLYICSRYRNMLKLQHSVDFARLVLYCPAEINDYLLELGDKSVEPLQINVLDYLLGVADLSGENQIYTRLYTVMASIWKYLAQLD</sequence>
<protein>
    <submittedName>
        <fullName evidence="1">Uncharacterized protein</fullName>
    </submittedName>
</protein>
<dbReference type="InterPro" id="IPR036081">
    <property type="entry name" value="Translin_sf"/>
</dbReference>
<name>A0A0E0JXW7_ORYPU</name>
<dbReference type="GO" id="GO:0043565">
    <property type="term" value="F:sequence-specific DNA binding"/>
    <property type="evidence" value="ECO:0007669"/>
    <property type="project" value="InterPro"/>
</dbReference>
<dbReference type="HOGENOM" id="CLU_1581066_0_0_1"/>
<dbReference type="EnsemblPlants" id="OPUNC02G09270.1">
    <property type="protein sequence ID" value="OPUNC02G09270.1"/>
    <property type="gene ID" value="OPUNC02G09270"/>
</dbReference>
<accession>A0A0E0JXW7</accession>
<reference evidence="1" key="2">
    <citation type="submission" date="2018-05" db="EMBL/GenBank/DDBJ databases">
        <title>OpunRS2 (Oryza punctata Reference Sequence Version 2).</title>
        <authorList>
            <person name="Zhang J."/>
            <person name="Kudrna D."/>
            <person name="Lee S."/>
            <person name="Talag J."/>
            <person name="Welchert J."/>
            <person name="Wing R.A."/>
        </authorList>
    </citation>
    <scope>NUCLEOTIDE SEQUENCE [LARGE SCALE GENOMIC DNA]</scope>
</reference>